<evidence type="ECO:0000313" key="3">
    <source>
        <dbReference type="Proteomes" id="UP000265180"/>
    </source>
</evidence>
<accession>A0A3P9LQQ9</accession>
<feature type="region of interest" description="Disordered" evidence="1">
    <location>
        <begin position="1"/>
        <end position="29"/>
    </location>
</feature>
<reference key="1">
    <citation type="journal article" date="2007" name="Nature">
        <title>The medaka draft genome and insights into vertebrate genome evolution.</title>
        <authorList>
            <person name="Kasahara M."/>
            <person name="Naruse K."/>
            <person name="Sasaki S."/>
            <person name="Nakatani Y."/>
            <person name="Qu W."/>
            <person name="Ahsan B."/>
            <person name="Yamada T."/>
            <person name="Nagayasu Y."/>
            <person name="Doi K."/>
            <person name="Kasai Y."/>
            <person name="Jindo T."/>
            <person name="Kobayashi D."/>
            <person name="Shimada A."/>
            <person name="Toyoda A."/>
            <person name="Kuroki Y."/>
            <person name="Fujiyama A."/>
            <person name="Sasaki T."/>
            <person name="Shimizu A."/>
            <person name="Asakawa S."/>
            <person name="Shimizu N."/>
            <person name="Hashimoto S."/>
            <person name="Yang J."/>
            <person name="Lee Y."/>
            <person name="Matsushima K."/>
            <person name="Sugano S."/>
            <person name="Sakaizumi M."/>
            <person name="Narita T."/>
            <person name="Ohishi K."/>
            <person name="Haga S."/>
            <person name="Ohta F."/>
            <person name="Nomoto H."/>
            <person name="Nogata K."/>
            <person name="Morishita T."/>
            <person name="Endo T."/>
            <person name="Shin-I T."/>
            <person name="Takeda H."/>
            <person name="Morishita S."/>
            <person name="Kohara Y."/>
        </authorList>
    </citation>
    <scope>NUCLEOTIDE SEQUENCE [LARGE SCALE GENOMIC DNA]</scope>
    <source>
        <strain>Hd-rR</strain>
    </source>
</reference>
<protein>
    <submittedName>
        <fullName evidence="2">Uncharacterized protein</fullName>
    </submittedName>
</protein>
<reference evidence="2" key="3">
    <citation type="submission" date="2025-08" db="UniProtKB">
        <authorList>
            <consortium name="Ensembl"/>
        </authorList>
    </citation>
    <scope>IDENTIFICATION</scope>
    <source>
        <strain evidence="2">HNI</strain>
    </source>
</reference>
<name>A0A3P9LQQ9_ORYLA</name>
<dbReference type="AlphaFoldDB" id="A0A3P9LQQ9"/>
<reference evidence="2 3" key="2">
    <citation type="submission" date="2017-04" db="EMBL/GenBank/DDBJ databases">
        <title>CpG methylation of centromeres and impact of large insertions on vertebrate speciation.</title>
        <authorList>
            <person name="Ichikawa K."/>
            <person name="Yoshimura J."/>
            <person name="Morishita S."/>
        </authorList>
    </citation>
    <scope>NUCLEOTIDE SEQUENCE</scope>
    <source>
        <strain evidence="2 3">HNI</strain>
    </source>
</reference>
<sequence>MSEKFSRHRRAGNDIPSGRQLPRTPPMKDVKKILDFSDQDLDFKVPQQNEEGNARSARDPETTAGVSVIFTVFWVFCICSLQRGIILCLLTNSDAPHSMLKGMKGYQVTQSDLEFLKKMEEEKLIKKLQVIRSSVQHFVVETELSEWVQVVLRMTTPAMEFADMDVKSLLAKVTVKDVQKAIAEKKKGVAQMRKSLFSIDGFRRKKEAEEQGRLEREIASHEVSGNAALRYF</sequence>
<organism evidence="2 3">
    <name type="scientific">Oryzias latipes</name>
    <name type="common">Japanese rice fish</name>
    <name type="synonym">Japanese killifish</name>
    <dbReference type="NCBI Taxonomy" id="8090"/>
    <lineage>
        <taxon>Eukaryota</taxon>
        <taxon>Metazoa</taxon>
        <taxon>Chordata</taxon>
        <taxon>Craniata</taxon>
        <taxon>Vertebrata</taxon>
        <taxon>Euteleostomi</taxon>
        <taxon>Actinopterygii</taxon>
        <taxon>Neopterygii</taxon>
        <taxon>Teleostei</taxon>
        <taxon>Neoteleostei</taxon>
        <taxon>Acanthomorphata</taxon>
        <taxon>Ovalentaria</taxon>
        <taxon>Atherinomorphae</taxon>
        <taxon>Beloniformes</taxon>
        <taxon>Adrianichthyidae</taxon>
        <taxon>Oryziinae</taxon>
        <taxon>Oryzias</taxon>
    </lineage>
</organism>
<feature type="compositionally biased region" description="Basic residues" evidence="1">
    <location>
        <begin position="1"/>
        <end position="10"/>
    </location>
</feature>
<evidence type="ECO:0000256" key="1">
    <source>
        <dbReference type="SAM" id="MobiDB-lite"/>
    </source>
</evidence>
<reference evidence="2" key="4">
    <citation type="submission" date="2025-09" db="UniProtKB">
        <authorList>
            <consortium name="Ensembl"/>
        </authorList>
    </citation>
    <scope>IDENTIFICATION</scope>
    <source>
        <strain evidence="2">HNI</strain>
    </source>
</reference>
<dbReference type="Proteomes" id="UP000265180">
    <property type="component" value="Chromosome 2"/>
</dbReference>
<evidence type="ECO:0000313" key="2">
    <source>
        <dbReference type="Ensembl" id="ENSORLP00020023030.1"/>
    </source>
</evidence>
<dbReference type="Ensembl" id="ENSORLT00020010586.1">
    <property type="protein sequence ID" value="ENSORLP00020023030.1"/>
    <property type="gene ID" value="ENSORLG00020003639.1"/>
</dbReference>
<proteinExistence type="predicted"/>